<dbReference type="CDD" id="cd04301">
    <property type="entry name" value="NAT_SF"/>
    <property type="match status" value="1"/>
</dbReference>
<feature type="region of interest" description="Disordered" evidence="1">
    <location>
        <begin position="92"/>
        <end position="115"/>
    </location>
</feature>
<sequence length="216" mass="23863">MKHTIVAMTEAHIPAVLAIQSVCYSEDFIERYESYQEKLKHNPDTCFVCLARSGEREAAVGYIVALQTQRYVLPSLDSTELAVSPLFVRRAQQQQQRHAPPSPDDSPLSTEEEGGEPARVIDTLYIHDIALHPDHRGGGRSQALVYAVLDQARRLAMPHVALVAVAGADRYWTGAGFEPQPTQTLPRALQHKLQGYGDAAVYMELPPAARRQPPSA</sequence>
<dbReference type="Proteomes" id="UP000015354">
    <property type="component" value="Unassembled WGS sequence"/>
</dbReference>
<keyword evidence="3" id="KW-0808">Transferase</keyword>
<dbReference type="Gene3D" id="3.40.630.30">
    <property type="match status" value="1"/>
</dbReference>
<dbReference type="GO" id="GO:0016747">
    <property type="term" value="F:acyltransferase activity, transferring groups other than amino-acyl groups"/>
    <property type="evidence" value="ECO:0007669"/>
    <property type="project" value="InterPro"/>
</dbReference>
<evidence type="ECO:0000313" key="3">
    <source>
        <dbReference type="EMBL" id="EPY16422.1"/>
    </source>
</evidence>
<evidence type="ECO:0000313" key="4">
    <source>
        <dbReference type="Proteomes" id="UP000015354"/>
    </source>
</evidence>
<dbReference type="AlphaFoldDB" id="S9TEE1"/>
<dbReference type="PROSITE" id="PS51186">
    <property type="entry name" value="GNAT"/>
    <property type="match status" value="1"/>
</dbReference>
<evidence type="ECO:0000256" key="1">
    <source>
        <dbReference type="SAM" id="MobiDB-lite"/>
    </source>
</evidence>
<reference evidence="3 4" key="1">
    <citation type="journal article" date="2013" name="PLoS ONE">
        <title>Predicting the Proteins of Angomonas deanei, Strigomonas culicis and Their Respective Endosymbionts Reveals New Aspects of the Trypanosomatidae Family.</title>
        <authorList>
            <person name="Motta M.C."/>
            <person name="Martins A.C."/>
            <person name="de Souza S.S."/>
            <person name="Catta-Preta C.M."/>
            <person name="Silva R."/>
            <person name="Klein C.C."/>
            <person name="de Almeida L.G."/>
            <person name="de Lima Cunha O."/>
            <person name="Ciapina L.P."/>
            <person name="Brocchi M."/>
            <person name="Colabardini A.C."/>
            <person name="de Araujo Lima B."/>
            <person name="Machado C.R."/>
            <person name="de Almeida Soares C.M."/>
            <person name="Probst C.M."/>
            <person name="de Menezes C.B."/>
            <person name="Thompson C.E."/>
            <person name="Bartholomeu D.C."/>
            <person name="Gradia D.F."/>
            <person name="Pavoni D.P."/>
            <person name="Grisard E.C."/>
            <person name="Fantinatti-Garboggini F."/>
            <person name="Marchini F.K."/>
            <person name="Rodrigues-Luiz G.F."/>
            <person name="Wagner G."/>
            <person name="Goldman G.H."/>
            <person name="Fietto J.L."/>
            <person name="Elias M.C."/>
            <person name="Goldman M.H."/>
            <person name="Sagot M.F."/>
            <person name="Pereira M."/>
            <person name="Stoco P.H."/>
            <person name="de Mendonca-Neto R.P."/>
            <person name="Teixeira S.M."/>
            <person name="Maciel T.E."/>
            <person name="de Oliveira Mendes T.A."/>
            <person name="Urmenyi T.P."/>
            <person name="de Souza W."/>
            <person name="Schenkman S."/>
            <person name="de Vasconcelos A.T."/>
        </authorList>
    </citation>
    <scope>NUCLEOTIDE SEQUENCE [LARGE SCALE GENOMIC DNA]</scope>
</reference>
<organism evidence="3 4">
    <name type="scientific">Strigomonas culicis</name>
    <dbReference type="NCBI Taxonomy" id="28005"/>
    <lineage>
        <taxon>Eukaryota</taxon>
        <taxon>Discoba</taxon>
        <taxon>Euglenozoa</taxon>
        <taxon>Kinetoplastea</taxon>
        <taxon>Metakinetoplastina</taxon>
        <taxon>Trypanosomatida</taxon>
        <taxon>Trypanosomatidae</taxon>
        <taxon>Strigomonadinae</taxon>
        <taxon>Strigomonas</taxon>
    </lineage>
</organism>
<dbReference type="EMBL" id="ATMH01011199">
    <property type="protein sequence ID" value="EPY16422.1"/>
    <property type="molecule type" value="Genomic_DNA"/>
</dbReference>
<comment type="caution">
    <text evidence="3">The sequence shown here is derived from an EMBL/GenBank/DDBJ whole genome shotgun (WGS) entry which is preliminary data.</text>
</comment>
<dbReference type="InterPro" id="IPR016181">
    <property type="entry name" value="Acyl_CoA_acyltransferase"/>
</dbReference>
<name>S9TEE1_9TRYP</name>
<gene>
    <name evidence="3" type="ORF">STCU_11286</name>
</gene>
<proteinExistence type="predicted"/>
<dbReference type="Pfam" id="PF00583">
    <property type="entry name" value="Acetyltransf_1"/>
    <property type="match status" value="1"/>
</dbReference>
<accession>S9TEE1</accession>
<protein>
    <submittedName>
        <fullName evidence="3">Gcn5-like N-acetyltransferase</fullName>
    </submittedName>
</protein>
<evidence type="ECO:0000259" key="2">
    <source>
        <dbReference type="PROSITE" id="PS51186"/>
    </source>
</evidence>
<dbReference type="OrthoDB" id="2445945at2759"/>
<keyword evidence="4" id="KW-1185">Reference proteome</keyword>
<dbReference type="SUPFAM" id="SSF55729">
    <property type="entry name" value="Acyl-CoA N-acyltransferases (Nat)"/>
    <property type="match status" value="1"/>
</dbReference>
<dbReference type="InterPro" id="IPR000182">
    <property type="entry name" value="GNAT_dom"/>
</dbReference>
<feature type="domain" description="N-acetyltransferase" evidence="2">
    <location>
        <begin position="3"/>
        <end position="208"/>
    </location>
</feature>